<evidence type="ECO:0000313" key="7">
    <source>
        <dbReference type="Proteomes" id="UP000292452"/>
    </source>
</evidence>
<dbReference type="Gene3D" id="3.50.50.60">
    <property type="entry name" value="FAD/NAD(P)-binding domain"/>
    <property type="match status" value="2"/>
</dbReference>
<dbReference type="Proteomes" id="UP000292452">
    <property type="component" value="Unassembled WGS sequence"/>
</dbReference>
<dbReference type="PRINTS" id="PR00368">
    <property type="entry name" value="FADPNR"/>
</dbReference>
<sequence>MSGIVVIGTGPAGHRLVTRLRRHDGTAAVRVIGAERRPAYNRVLLTDVLAGRLRPGQLELPAHDGGVRVHQGVTALGIDRRGRLVHTDDGRAHGYDRLVLATGARPVLPVLRGLLRPDGGMAEGAAAVRTLADAARLPGEGPAVVLGGGVLGVETALALRRSGRDVVLVHRNRRLMNRQLDDRSADLLAGQVRSEGVVVECGRRVRAFAPGRVLLDDGRTVPCAALLVCAGVRPVTGLARTAGLAVRRGVVVDGLLRTSDPRIHAIGDCAEYDGTVAGRVTAAWDQADTLAALLTGGTGHYRGTPPATRLRGPRPELAVIGRPDASGAETVLLSDSERYARLVLDAGGRLLGGILFGLPEAAAAAGQHYAHGLPLPPARLAFLLGTRPVRTAPARPADDLVVCHCNIVTRGQLAAAWRSGSTSAAELVAATRATTGCGGCLAEITEFSRELAGDGAA</sequence>
<dbReference type="InterPro" id="IPR036188">
    <property type="entry name" value="FAD/NAD-bd_sf"/>
</dbReference>
<dbReference type="InterPro" id="IPR007419">
    <property type="entry name" value="BFD-like_2Fe2S-bd_dom"/>
</dbReference>
<dbReference type="Gene3D" id="1.10.10.1100">
    <property type="entry name" value="BFD-like [2Fe-2S]-binding domain"/>
    <property type="match status" value="1"/>
</dbReference>
<dbReference type="PANTHER" id="PTHR43429">
    <property type="entry name" value="PYRIDINE NUCLEOTIDE-DISULFIDE OXIDOREDUCTASE DOMAIN-CONTAINING"/>
    <property type="match status" value="1"/>
</dbReference>
<proteinExistence type="predicted"/>
<protein>
    <submittedName>
        <fullName evidence="6">NAD(P)/FAD-dependent oxidoreductase</fullName>
    </submittedName>
</protein>
<gene>
    <name evidence="6" type="ORF">EYS09_18285</name>
</gene>
<reference evidence="6 7" key="1">
    <citation type="submission" date="2019-02" db="EMBL/GenBank/DDBJ databases">
        <title>Draft Genome Sequence of Streptomyces sp. AM-2504, identified by 16S rRNA comparative analysis as a Streptomyces Kasugaensis strain.</title>
        <authorList>
            <person name="Napolioni V."/>
            <person name="Giuliodori A.M."/>
            <person name="Spurio R."/>
            <person name="Fabbretti A."/>
        </authorList>
    </citation>
    <scope>NUCLEOTIDE SEQUENCE [LARGE SCALE GENOMIC DNA]</scope>
    <source>
        <strain evidence="6 7">AM-2504</strain>
    </source>
</reference>
<evidence type="ECO:0000256" key="1">
    <source>
        <dbReference type="ARBA" id="ARBA00001974"/>
    </source>
</evidence>
<dbReference type="InterPro" id="IPR023753">
    <property type="entry name" value="FAD/NAD-binding_dom"/>
</dbReference>
<evidence type="ECO:0000259" key="5">
    <source>
        <dbReference type="Pfam" id="PF07992"/>
    </source>
</evidence>
<dbReference type="RefSeq" id="WP_131124055.1">
    <property type="nucleotide sequence ID" value="NZ_SIXH01000152.1"/>
</dbReference>
<dbReference type="Pfam" id="PF04324">
    <property type="entry name" value="Fer2_BFD"/>
    <property type="match status" value="1"/>
</dbReference>
<accession>A0A4Q9HTT4</accession>
<dbReference type="Pfam" id="PF07992">
    <property type="entry name" value="Pyr_redox_2"/>
    <property type="match status" value="1"/>
</dbReference>
<keyword evidence="7" id="KW-1185">Reference proteome</keyword>
<evidence type="ECO:0000259" key="4">
    <source>
        <dbReference type="Pfam" id="PF04324"/>
    </source>
</evidence>
<evidence type="ECO:0000313" key="6">
    <source>
        <dbReference type="EMBL" id="TBO58265.1"/>
    </source>
</evidence>
<dbReference type="InterPro" id="IPR050260">
    <property type="entry name" value="FAD-bd_OxRdtase"/>
</dbReference>
<evidence type="ECO:0000256" key="3">
    <source>
        <dbReference type="ARBA" id="ARBA00022827"/>
    </source>
</evidence>
<keyword evidence="2" id="KW-0285">Flavoprotein</keyword>
<dbReference type="PRINTS" id="PR00411">
    <property type="entry name" value="PNDRDTASEI"/>
</dbReference>
<dbReference type="PANTHER" id="PTHR43429:SF3">
    <property type="entry name" value="NITRITE REDUCTASE [NAD(P)H]"/>
    <property type="match status" value="1"/>
</dbReference>
<dbReference type="AlphaFoldDB" id="A0A4Q9HTT4"/>
<evidence type="ECO:0000256" key="2">
    <source>
        <dbReference type="ARBA" id="ARBA00022630"/>
    </source>
</evidence>
<dbReference type="SUPFAM" id="SSF51905">
    <property type="entry name" value="FAD/NAD(P)-binding domain"/>
    <property type="match status" value="2"/>
</dbReference>
<dbReference type="EMBL" id="SIXH01000152">
    <property type="protein sequence ID" value="TBO58265.1"/>
    <property type="molecule type" value="Genomic_DNA"/>
</dbReference>
<comment type="cofactor">
    <cofactor evidence="1">
        <name>FAD</name>
        <dbReference type="ChEBI" id="CHEBI:57692"/>
    </cofactor>
</comment>
<keyword evidence="3" id="KW-0274">FAD</keyword>
<comment type="caution">
    <text evidence="6">The sequence shown here is derived from an EMBL/GenBank/DDBJ whole genome shotgun (WGS) entry which is preliminary data.</text>
</comment>
<organism evidence="6 7">
    <name type="scientific">Streptomyces kasugaensis</name>
    <dbReference type="NCBI Taxonomy" id="1946"/>
    <lineage>
        <taxon>Bacteria</taxon>
        <taxon>Bacillati</taxon>
        <taxon>Actinomycetota</taxon>
        <taxon>Actinomycetes</taxon>
        <taxon>Kitasatosporales</taxon>
        <taxon>Streptomycetaceae</taxon>
        <taxon>Streptomyces</taxon>
    </lineage>
</organism>
<name>A0A4Q9HTT4_STRKA</name>
<dbReference type="GO" id="GO:0016491">
    <property type="term" value="F:oxidoreductase activity"/>
    <property type="evidence" value="ECO:0007669"/>
    <property type="project" value="InterPro"/>
</dbReference>
<dbReference type="InterPro" id="IPR041854">
    <property type="entry name" value="BFD-like_2Fe2S-bd_dom_sf"/>
</dbReference>
<feature type="domain" description="BFD-like [2Fe-2S]-binding" evidence="4">
    <location>
        <begin position="401"/>
        <end position="446"/>
    </location>
</feature>
<feature type="domain" description="FAD/NAD(P)-binding" evidence="5">
    <location>
        <begin position="4"/>
        <end position="287"/>
    </location>
</feature>